<dbReference type="Pfam" id="PF14435">
    <property type="entry name" value="SUKH-4"/>
    <property type="match status" value="1"/>
</dbReference>
<feature type="compositionally biased region" description="Low complexity" evidence="1">
    <location>
        <begin position="149"/>
        <end position="159"/>
    </location>
</feature>
<feature type="compositionally biased region" description="Low complexity" evidence="1">
    <location>
        <begin position="209"/>
        <end position="241"/>
    </location>
</feature>
<dbReference type="RefSeq" id="WP_285432791.1">
    <property type="nucleotide sequence ID" value="NZ_JASJUS010000011.1"/>
</dbReference>
<evidence type="ECO:0000313" key="3">
    <source>
        <dbReference type="Proteomes" id="UP001241926"/>
    </source>
</evidence>
<accession>A0ABT7IY74</accession>
<dbReference type="EMBL" id="JASJUS010000011">
    <property type="protein sequence ID" value="MDL2077550.1"/>
    <property type="molecule type" value="Genomic_DNA"/>
</dbReference>
<dbReference type="Pfam" id="PF14440">
    <property type="entry name" value="XOO_2897-deam"/>
    <property type="match status" value="1"/>
</dbReference>
<keyword evidence="3" id="KW-1185">Reference proteome</keyword>
<gene>
    <name evidence="2" type="ORF">QNN03_14005</name>
</gene>
<dbReference type="Proteomes" id="UP001241926">
    <property type="component" value="Unassembled WGS sequence"/>
</dbReference>
<feature type="compositionally biased region" description="Low complexity" evidence="1">
    <location>
        <begin position="332"/>
        <end position="350"/>
    </location>
</feature>
<name>A0ABT7IY74_9ACTN</name>
<feature type="compositionally biased region" description="Pro residues" evidence="1">
    <location>
        <begin position="488"/>
        <end position="509"/>
    </location>
</feature>
<protein>
    <submittedName>
        <fullName evidence="2">SUKH-4 family immunity protein</fullName>
    </submittedName>
</protein>
<feature type="compositionally biased region" description="Low complexity" evidence="1">
    <location>
        <begin position="620"/>
        <end position="630"/>
    </location>
</feature>
<evidence type="ECO:0000256" key="1">
    <source>
        <dbReference type="SAM" id="MobiDB-lite"/>
    </source>
</evidence>
<feature type="compositionally biased region" description="Pro residues" evidence="1">
    <location>
        <begin position="448"/>
        <end position="460"/>
    </location>
</feature>
<comment type="caution">
    <text evidence="2">The sequence shown here is derived from an EMBL/GenBank/DDBJ whole genome shotgun (WGS) entry which is preliminary data.</text>
</comment>
<feature type="compositionally biased region" description="Gly residues" evidence="1">
    <location>
        <begin position="134"/>
        <end position="148"/>
    </location>
</feature>
<feature type="compositionally biased region" description="Gly residues" evidence="1">
    <location>
        <begin position="170"/>
        <end position="180"/>
    </location>
</feature>
<organism evidence="2 3">
    <name type="scientific">Streptomyces fuscus</name>
    <dbReference type="NCBI Taxonomy" id="3048495"/>
    <lineage>
        <taxon>Bacteria</taxon>
        <taxon>Bacillati</taxon>
        <taxon>Actinomycetota</taxon>
        <taxon>Actinomycetes</taxon>
        <taxon>Kitasatosporales</taxon>
        <taxon>Streptomycetaceae</taxon>
        <taxon>Streptomyces</taxon>
    </lineage>
</organism>
<dbReference type="InterPro" id="IPR025851">
    <property type="entry name" value="SUKH-4"/>
</dbReference>
<feature type="compositionally biased region" description="Pro residues" evidence="1">
    <location>
        <begin position="604"/>
        <end position="619"/>
    </location>
</feature>
<feature type="compositionally biased region" description="Pro residues" evidence="1">
    <location>
        <begin position="631"/>
        <end position="647"/>
    </location>
</feature>
<feature type="compositionally biased region" description="Pro residues" evidence="1">
    <location>
        <begin position="378"/>
        <end position="401"/>
    </location>
</feature>
<feature type="compositionally biased region" description="Low complexity" evidence="1">
    <location>
        <begin position="414"/>
        <end position="430"/>
    </location>
</feature>
<dbReference type="InterPro" id="IPR032722">
    <property type="entry name" value="Deaminase_XOO_2897"/>
</dbReference>
<feature type="compositionally biased region" description="Low complexity" evidence="1">
    <location>
        <begin position="478"/>
        <end position="487"/>
    </location>
</feature>
<feature type="region of interest" description="Disordered" evidence="1">
    <location>
        <begin position="198"/>
        <end position="669"/>
    </location>
</feature>
<feature type="compositionally biased region" description="Low complexity" evidence="1">
    <location>
        <begin position="648"/>
        <end position="669"/>
    </location>
</feature>
<proteinExistence type="predicted"/>
<feature type="region of interest" description="Disordered" evidence="1">
    <location>
        <begin position="125"/>
        <end position="182"/>
    </location>
</feature>
<reference evidence="2 3" key="1">
    <citation type="submission" date="2023-05" db="EMBL/GenBank/DDBJ databases">
        <title>Streptomyces fuscus sp. nov., a brown-black pigment producing actinomyces isolated from dry sand of Sea duck farm.</title>
        <authorList>
            <person name="Xie J."/>
            <person name="Shen N."/>
        </authorList>
    </citation>
    <scope>NUCLEOTIDE SEQUENCE [LARGE SCALE GENOMIC DNA]</scope>
    <source>
        <strain evidence="2 3">GXMU-J15</strain>
    </source>
</reference>
<feature type="compositionally biased region" description="Low complexity" evidence="1">
    <location>
        <begin position="560"/>
        <end position="578"/>
    </location>
</feature>
<feature type="compositionally biased region" description="Low complexity" evidence="1">
    <location>
        <begin position="251"/>
        <end position="263"/>
    </location>
</feature>
<sequence length="987" mass="96847">MVTFAQAQERAEEWINGDVPAYQHREVRVREFDLGFVVWAEDRADGPRSDGGAQRLVIARDSGEATLWPALPVGEVIRRYEEEYGRLADAEPEAVPAAPARVDLNQTSFLLTPPEWLQEAADQMGIPGRRGSETSGGSGAGAGVGSAPGAGSSSSGSGSEELARTQAGPVGAGAASGAGVGASAAGSVAGAEELARTQAGVPGSGTDSGTGSAAAASAPSSAPGAPGVSEGSAAWPDAPGASGDGEGAGASSGAPSVPSAPGATPWAGTDTNADAEEDRSVPLPATVFAPPLSEVDDSTPPPAAPDAKTALISGGSQLPRTTVAPALDDAHAPGALGGTPAPGVPSAPGAPGVPGGTPAPGTPSYGHPHGPGGAGGPGTPPPGAPAPGATPPPPSSTPAPGRPLASNAGDIADAATSKAAPPPSRARGGATPPPPPGAPGTPGARPGATPPPAPPAPGAPGTPAGGAYVPTQLVSSLGPDGPEAPAGPGAPQPPGAPTPPGAPQPPGAPGAPGGTPPGGVHHAATMLADPSQLGGGGGAPQPPGAPGAPHAPGAPGVPGAPGAPAAPGTPQSPATPGTPGAPGPAGAGRGAVHHAETVLAAPPVGGPGAPPPPPAPGVPAAPGAPGMAPGAPQPPMPPGAMPPPGHPVPGQAPAYGYPQQPTGQPTVGPGYQAVLRYRAQDGSEQQLIRRSAPGTPHPEWQIFHELRAMNVPPDQVLELHTELESCELPGAYCARMIREQWPQARITSIAPYGTDHASRQQGMQQLLAHQGELHQVADGPARPAPVRAPLPPVQPVPPIPPEGIAQELAGAYGPGIFRFEQAAVSRQGVPPVVAHTLVVAGLPMDMGPFFWAQAQPGRPVPTLAELAAERGVQPAADAGSYLVMGSDFGRAICVQYGTANIVAVPVEAGPGGAPVPPQFVNTGLPEFQRCLALLGRMWRLRFGLNQEQAGRWTVDFQAQLAALDPAALGSPESWWSVLLEQMWDGLL</sequence>
<evidence type="ECO:0000313" key="2">
    <source>
        <dbReference type="EMBL" id="MDL2077550.1"/>
    </source>
</evidence>